<reference evidence="6" key="2">
    <citation type="submission" date="2014-06" db="EMBL/GenBank/DDBJ databases">
        <authorList>
            <person name="Aslett M."/>
        </authorList>
    </citation>
    <scope>NUCLEOTIDE SEQUENCE</scope>
</reference>
<feature type="region of interest" description="Disordered" evidence="5">
    <location>
        <begin position="449"/>
        <end position="541"/>
    </location>
</feature>
<dbReference type="GO" id="GO:0005737">
    <property type="term" value="C:cytoplasm"/>
    <property type="evidence" value="ECO:0007669"/>
    <property type="project" value="UniProtKB-SubCell"/>
</dbReference>
<dbReference type="SMART" id="SM00369">
    <property type="entry name" value="LRR_TYP"/>
    <property type="match status" value="3"/>
</dbReference>
<dbReference type="Proteomes" id="UP000492820">
    <property type="component" value="Unassembled WGS sequence"/>
</dbReference>
<dbReference type="EMBL" id="LK028605">
    <property type="protein sequence ID" value="CDS24440.1"/>
    <property type="molecule type" value="Genomic_DNA"/>
</dbReference>
<dbReference type="InterPro" id="IPR032675">
    <property type="entry name" value="LRR_dom_sf"/>
</dbReference>
<protein>
    <submittedName>
        <fullName evidence="6 8">X ray radiation resistance associated protein 1</fullName>
    </submittedName>
</protein>
<dbReference type="InterPro" id="IPR003591">
    <property type="entry name" value="Leu-rich_rpt_typical-subtyp"/>
</dbReference>
<evidence type="ECO:0000256" key="5">
    <source>
        <dbReference type="SAM" id="MobiDB-lite"/>
    </source>
</evidence>
<reference evidence="8" key="3">
    <citation type="submission" date="2020-10" db="UniProtKB">
        <authorList>
            <consortium name="WormBaseParasite"/>
        </authorList>
    </citation>
    <scope>IDENTIFICATION</scope>
</reference>
<evidence type="ECO:0000313" key="8">
    <source>
        <dbReference type="WBParaSite" id="EgrG_000373900"/>
    </source>
</evidence>
<comment type="subcellular location">
    <subcellularLocation>
        <location evidence="1">Cytoplasm</location>
    </subcellularLocation>
</comment>
<proteinExistence type="predicted"/>
<evidence type="ECO:0000256" key="4">
    <source>
        <dbReference type="ARBA" id="ARBA00022737"/>
    </source>
</evidence>
<dbReference type="WBParaSite" id="EgrG_000373900">
    <property type="protein sequence ID" value="EgrG_000373900"/>
    <property type="gene ID" value="EgrG_000373900"/>
</dbReference>
<dbReference type="PANTHER" id="PTHR22710:SF2">
    <property type="entry name" value="X-RAY RADIATION RESISTANCE-ASSOCIATED PROTEIN 1"/>
    <property type="match status" value="1"/>
</dbReference>
<keyword evidence="3" id="KW-0433">Leucine-rich repeat</keyword>
<keyword evidence="4" id="KW-0677">Repeat</keyword>
<feature type="compositionally biased region" description="Basic residues" evidence="5">
    <location>
        <begin position="514"/>
        <end position="529"/>
    </location>
</feature>
<dbReference type="Gene3D" id="3.80.10.10">
    <property type="entry name" value="Ribonuclease Inhibitor"/>
    <property type="match status" value="1"/>
</dbReference>
<evidence type="ECO:0000313" key="6">
    <source>
        <dbReference type="EMBL" id="CDS24440.1"/>
    </source>
</evidence>
<evidence type="ECO:0000313" key="7">
    <source>
        <dbReference type="Proteomes" id="UP000492820"/>
    </source>
</evidence>
<evidence type="ECO:0000256" key="2">
    <source>
        <dbReference type="ARBA" id="ARBA00022490"/>
    </source>
</evidence>
<dbReference type="AlphaFoldDB" id="A0A068X3F8"/>
<dbReference type="PANTHER" id="PTHR22710">
    <property type="entry name" value="X-RAY RADIATION RESISTANCE ASSOCIATED PROTEIN 1 XRRA1"/>
    <property type="match status" value="1"/>
</dbReference>
<dbReference type="InterPro" id="IPR001611">
    <property type="entry name" value="Leu-rich_rpt"/>
</dbReference>
<dbReference type="GO" id="GO:0005634">
    <property type="term" value="C:nucleus"/>
    <property type="evidence" value="ECO:0007669"/>
    <property type="project" value="TreeGrafter"/>
</dbReference>
<dbReference type="OrthoDB" id="1687175at2759"/>
<gene>
    <name evidence="6" type="ORF">EgrG_000373900</name>
</gene>
<keyword evidence="2" id="KW-0963">Cytoplasm</keyword>
<dbReference type="SUPFAM" id="SSF52058">
    <property type="entry name" value="L domain-like"/>
    <property type="match status" value="1"/>
</dbReference>
<accession>A0A068X3F8</accession>
<evidence type="ECO:0000256" key="1">
    <source>
        <dbReference type="ARBA" id="ARBA00004496"/>
    </source>
</evidence>
<sequence>MISGSRSTTSLTSNKSTLSPNFAKMVNVKINENCLSSQPQGISEARLNSNELDISSSNIDDENIKRVCNCNRITCIKAKNNNINFASVSVFSNLISLDLSLNELRNLHVPPGSFSKIQKLDLSYNFLPPAALVDLANLQCLRSLFLSGNELSSIPTKLRFSTLEELNLDDNKLHAAADIAALAQLPNLQRLSLANNEFTSFPILRVEAKLSPSKSKKLTAVKNQVFDDIVTLKDVERFITSYSPKHQLLNCSRQSTLQKTNLRKISPYRNPLKPYMKTPIKTNSLNPPLIFPKLMHLDMAENMLNFEEAIIPVVVCPNLKVLSLCGNPFIEEFPKAPPKIQTILVEQHGISVECERSKFWCSKYSRLGPTKLDRQRRDQLPPLTTAVKNVDGEFEEKSTVDVSEFPDSGEHPLFSQHELSIEYSELPIGIQKCLKEFKSLEIDLKESEISKREEDNDPSTIAGSNLEPEWIRCVEPSTTDLPQCKTQEKSSGAWRNSGSQNEEDSFGSPAQTKRSGRRRRSQRAVRHSFFKSNGANGLQRPKISSLYRMLQEAIENPRDSIE</sequence>
<dbReference type="PROSITE" id="PS51450">
    <property type="entry name" value="LRR"/>
    <property type="match status" value="1"/>
</dbReference>
<evidence type="ECO:0000256" key="3">
    <source>
        <dbReference type="ARBA" id="ARBA00022614"/>
    </source>
</evidence>
<name>A0A068X3F8_ECHGR</name>
<feature type="compositionally biased region" description="Polar residues" evidence="5">
    <location>
        <begin position="476"/>
        <end position="500"/>
    </location>
</feature>
<reference evidence="6 7" key="1">
    <citation type="journal article" date="2013" name="Nature">
        <title>The genomes of four tapeworm species reveal adaptations to parasitism.</title>
        <authorList>
            <person name="Tsai I.J."/>
            <person name="Zarowiecki M."/>
            <person name="Holroyd N."/>
            <person name="Garciarrubio A."/>
            <person name="Sanchez-Flores A."/>
            <person name="Brooks K.L."/>
            <person name="Tracey A."/>
            <person name="Bobes R.J."/>
            <person name="Fragoso G."/>
            <person name="Sciutto E."/>
            <person name="Aslett M."/>
            <person name="Beasley H."/>
            <person name="Bennett H.M."/>
            <person name="Cai J."/>
            <person name="Camicia F."/>
            <person name="Clark R."/>
            <person name="Cucher M."/>
            <person name="De Silva N."/>
            <person name="Day T.A."/>
            <person name="Deplazes P."/>
            <person name="Estrada K."/>
            <person name="Fernandez C."/>
            <person name="Holland P.W."/>
            <person name="Hou J."/>
            <person name="Hu S."/>
            <person name="Huckvale T."/>
            <person name="Hung S.S."/>
            <person name="Kamenetzky L."/>
            <person name="Keane J.A."/>
            <person name="Kiss F."/>
            <person name="Koziol U."/>
            <person name="Lambert O."/>
            <person name="Liu K."/>
            <person name="Luo X."/>
            <person name="Luo Y."/>
            <person name="Macchiaroli N."/>
            <person name="Nichol S."/>
            <person name="Paps J."/>
            <person name="Parkinson J."/>
            <person name="Pouchkina-Stantcheva N."/>
            <person name="Riddiford N."/>
            <person name="Rosenzvit M."/>
            <person name="Salinas G."/>
            <person name="Wasmuth J.D."/>
            <person name="Zamanian M."/>
            <person name="Zheng Y."/>
            <person name="Cai X."/>
            <person name="Soberon X."/>
            <person name="Olson P.D."/>
            <person name="Laclette J.P."/>
            <person name="Brehm K."/>
            <person name="Berriman M."/>
            <person name="Garciarrubio A."/>
            <person name="Bobes R.J."/>
            <person name="Fragoso G."/>
            <person name="Sanchez-Flores A."/>
            <person name="Estrada K."/>
            <person name="Cevallos M.A."/>
            <person name="Morett E."/>
            <person name="Gonzalez V."/>
            <person name="Portillo T."/>
            <person name="Ochoa-Leyva A."/>
            <person name="Jose M.V."/>
            <person name="Sciutto E."/>
            <person name="Landa A."/>
            <person name="Jimenez L."/>
            <person name="Valdes V."/>
            <person name="Carrero J.C."/>
            <person name="Larralde C."/>
            <person name="Morales-Montor J."/>
            <person name="Limon-Lason J."/>
            <person name="Soberon X."/>
            <person name="Laclette J.P."/>
        </authorList>
    </citation>
    <scope>NUCLEOTIDE SEQUENCE [LARGE SCALE GENOMIC DNA]</scope>
</reference>
<organism evidence="6">
    <name type="scientific">Echinococcus granulosus</name>
    <name type="common">Hydatid tapeworm</name>
    <dbReference type="NCBI Taxonomy" id="6210"/>
    <lineage>
        <taxon>Eukaryota</taxon>
        <taxon>Metazoa</taxon>
        <taxon>Spiralia</taxon>
        <taxon>Lophotrochozoa</taxon>
        <taxon>Platyhelminthes</taxon>
        <taxon>Cestoda</taxon>
        <taxon>Eucestoda</taxon>
        <taxon>Cyclophyllidea</taxon>
        <taxon>Taeniidae</taxon>
        <taxon>Echinococcus</taxon>
        <taxon>Echinococcus granulosus group</taxon>
    </lineage>
</organism>